<feature type="compositionally biased region" description="Basic and acidic residues" evidence="1">
    <location>
        <begin position="29"/>
        <end position="44"/>
    </location>
</feature>
<organism evidence="2">
    <name type="scientific">Arion vulgaris</name>
    <dbReference type="NCBI Taxonomy" id="1028688"/>
    <lineage>
        <taxon>Eukaryota</taxon>
        <taxon>Metazoa</taxon>
        <taxon>Spiralia</taxon>
        <taxon>Lophotrochozoa</taxon>
        <taxon>Mollusca</taxon>
        <taxon>Gastropoda</taxon>
        <taxon>Heterobranchia</taxon>
        <taxon>Euthyneura</taxon>
        <taxon>Panpulmonata</taxon>
        <taxon>Eupulmonata</taxon>
        <taxon>Stylommatophora</taxon>
        <taxon>Helicina</taxon>
        <taxon>Arionoidea</taxon>
        <taxon>Arionidae</taxon>
        <taxon>Arion</taxon>
    </lineage>
</organism>
<gene>
    <name evidence="2" type="primary">ORF76685</name>
</gene>
<sequence length="89" mass="10527">ATGQANYSAGQSEHRTRRGRGTWNSDKQFYNRDQRFTSKKESRFSRSHSYSSTEQRPETQSFMFETKSKSNHGNRDGRQESMSHDYEEH</sequence>
<proteinExistence type="predicted"/>
<feature type="compositionally biased region" description="Polar residues" evidence="1">
    <location>
        <begin position="1"/>
        <end position="11"/>
    </location>
</feature>
<dbReference type="EMBL" id="HACG01024176">
    <property type="protein sequence ID" value="CEK71041.1"/>
    <property type="molecule type" value="Transcribed_RNA"/>
</dbReference>
<protein>
    <submittedName>
        <fullName evidence="2">Uncharacterized protein</fullName>
    </submittedName>
</protein>
<feature type="compositionally biased region" description="Basic and acidic residues" evidence="1">
    <location>
        <begin position="73"/>
        <end position="89"/>
    </location>
</feature>
<name>A0A0B6ZT88_9EUPU</name>
<dbReference type="AlphaFoldDB" id="A0A0B6ZT88"/>
<feature type="non-terminal residue" evidence="2">
    <location>
        <position position="89"/>
    </location>
</feature>
<accession>A0A0B6ZT88</accession>
<feature type="region of interest" description="Disordered" evidence="1">
    <location>
        <begin position="1"/>
        <end position="89"/>
    </location>
</feature>
<evidence type="ECO:0000313" key="2">
    <source>
        <dbReference type="EMBL" id="CEK71041.1"/>
    </source>
</evidence>
<feature type="non-terminal residue" evidence="2">
    <location>
        <position position="1"/>
    </location>
</feature>
<evidence type="ECO:0000256" key="1">
    <source>
        <dbReference type="SAM" id="MobiDB-lite"/>
    </source>
</evidence>
<reference evidence="2" key="1">
    <citation type="submission" date="2014-12" db="EMBL/GenBank/DDBJ databases">
        <title>Insight into the proteome of Arion vulgaris.</title>
        <authorList>
            <person name="Aradska J."/>
            <person name="Bulat T."/>
            <person name="Smidak R."/>
            <person name="Sarate P."/>
            <person name="Gangsoo J."/>
            <person name="Sialana F."/>
            <person name="Bilban M."/>
            <person name="Lubec G."/>
        </authorList>
    </citation>
    <scope>NUCLEOTIDE SEQUENCE</scope>
    <source>
        <tissue evidence="2">Skin</tissue>
    </source>
</reference>